<organism evidence="1 2">
    <name type="scientific">Monoraphidium neglectum</name>
    <dbReference type="NCBI Taxonomy" id="145388"/>
    <lineage>
        <taxon>Eukaryota</taxon>
        <taxon>Viridiplantae</taxon>
        <taxon>Chlorophyta</taxon>
        <taxon>core chlorophytes</taxon>
        <taxon>Chlorophyceae</taxon>
        <taxon>CS clade</taxon>
        <taxon>Sphaeropleales</taxon>
        <taxon>Selenastraceae</taxon>
        <taxon>Monoraphidium</taxon>
    </lineage>
</organism>
<dbReference type="GeneID" id="25730551"/>
<sequence length="268" mass="25947">MQIGLAQRPVRATSRRIVNGASPSARHGVPHGLLSGVRRAAPSADTGAGANSAAFESAAKAALVAPFLLIAAASCSSPAHATGVPADVKAQAQATPEVTVYEQAAPVPSAAAAAPLASASAAQPGPGGLLARREARAGLLAASLLGVVLFAASKRGGGPAAPAAAATADAATADAAPPAADEAAALAEAVERAAEQVARAAESVKASFDEESADGEAAAAGGALPLVAEPWAAAVSSNGAHAEVRLQQGRLGVRATFSLMAKLSIDTV</sequence>
<gene>
    <name evidence="1" type="ORF">MNEG_13120</name>
</gene>
<dbReference type="AlphaFoldDB" id="A0A0D2J4H4"/>
<name>A0A0D2J4H4_9CHLO</name>
<dbReference type="Proteomes" id="UP000054498">
    <property type="component" value="Unassembled WGS sequence"/>
</dbReference>
<accession>A0A0D2J4H4</accession>
<evidence type="ECO:0000313" key="1">
    <source>
        <dbReference type="EMBL" id="KIY94842.1"/>
    </source>
</evidence>
<protein>
    <submittedName>
        <fullName evidence="1">Uncharacterized protein</fullName>
    </submittedName>
</protein>
<dbReference type="RefSeq" id="XP_013893862.1">
    <property type="nucleotide sequence ID" value="XM_014038408.1"/>
</dbReference>
<evidence type="ECO:0000313" key="2">
    <source>
        <dbReference type="Proteomes" id="UP000054498"/>
    </source>
</evidence>
<keyword evidence="2" id="KW-1185">Reference proteome</keyword>
<dbReference type="KEGG" id="mng:MNEG_13120"/>
<proteinExistence type="predicted"/>
<dbReference type="EMBL" id="KK103853">
    <property type="protein sequence ID" value="KIY94842.1"/>
    <property type="molecule type" value="Genomic_DNA"/>
</dbReference>
<reference evidence="1 2" key="1">
    <citation type="journal article" date="2013" name="BMC Genomics">
        <title>Reconstruction of the lipid metabolism for the microalga Monoraphidium neglectum from its genome sequence reveals characteristics suitable for biofuel production.</title>
        <authorList>
            <person name="Bogen C."/>
            <person name="Al-Dilaimi A."/>
            <person name="Albersmeier A."/>
            <person name="Wichmann J."/>
            <person name="Grundmann M."/>
            <person name="Rupp O."/>
            <person name="Lauersen K.J."/>
            <person name="Blifernez-Klassen O."/>
            <person name="Kalinowski J."/>
            <person name="Goesmann A."/>
            <person name="Mussgnug J.H."/>
            <person name="Kruse O."/>
        </authorList>
    </citation>
    <scope>NUCLEOTIDE SEQUENCE [LARGE SCALE GENOMIC DNA]</scope>
    <source>
        <strain evidence="1 2">SAG 48.87</strain>
    </source>
</reference>